<dbReference type="Pfam" id="PF13020">
    <property type="entry name" value="NOV_C"/>
    <property type="match status" value="1"/>
</dbReference>
<feature type="domain" description="Protein NO VEIN C-terminal" evidence="1">
    <location>
        <begin position="162"/>
        <end position="241"/>
    </location>
</feature>
<dbReference type="RefSeq" id="WP_379517494.1">
    <property type="nucleotide sequence ID" value="NZ_JBHSPA010000032.1"/>
</dbReference>
<evidence type="ECO:0000313" key="2">
    <source>
        <dbReference type="EMBL" id="MFC5827986.1"/>
    </source>
</evidence>
<organism evidence="2 3">
    <name type="scientific">Nonomuraea insulae</name>
    <dbReference type="NCBI Taxonomy" id="1616787"/>
    <lineage>
        <taxon>Bacteria</taxon>
        <taxon>Bacillati</taxon>
        <taxon>Actinomycetota</taxon>
        <taxon>Actinomycetes</taxon>
        <taxon>Streptosporangiales</taxon>
        <taxon>Streptosporangiaceae</taxon>
        <taxon>Nonomuraea</taxon>
    </lineage>
</organism>
<protein>
    <submittedName>
        <fullName evidence="2">DUF3883 domain-containing protein</fullName>
    </submittedName>
</protein>
<dbReference type="Proteomes" id="UP001596058">
    <property type="component" value="Unassembled WGS sequence"/>
</dbReference>
<name>A0ABW1CQI4_9ACTN</name>
<evidence type="ECO:0000313" key="3">
    <source>
        <dbReference type="Proteomes" id="UP001596058"/>
    </source>
</evidence>
<evidence type="ECO:0000259" key="1">
    <source>
        <dbReference type="Pfam" id="PF13020"/>
    </source>
</evidence>
<dbReference type="EMBL" id="JBHSPA010000032">
    <property type="protein sequence ID" value="MFC5827986.1"/>
    <property type="molecule type" value="Genomic_DNA"/>
</dbReference>
<sequence>MLPEPLPVHPSHRHLQAAFYVARLLKPDGELRHALDRSYRSLATGALHDHRSLAEGERLLSRAGLLATQRHLIVPSDDLLAMARLPVDTFVEALLFKILTDQREVWLAQMATTDEVRWELVPYDIATTLASTFEDVRERDALLLAAARKVDHQVLQEFGDEGEQAVLEACRTHLRSAGMQHMLADVAQVSLIDDTLGYDIASPDAAGQRHRLEVKATSAPSGWVEFFISRNEATVAERDPRWSLVVTRRERDPTITEPVMQVAGWLTHSDFAQALPADPPLGRGQLRGRWASCRITISAQCLRPGLPLRKPNEPGSTGAT</sequence>
<reference evidence="3" key="1">
    <citation type="journal article" date="2019" name="Int. J. Syst. Evol. Microbiol.">
        <title>The Global Catalogue of Microorganisms (GCM) 10K type strain sequencing project: providing services to taxonomists for standard genome sequencing and annotation.</title>
        <authorList>
            <consortium name="The Broad Institute Genomics Platform"/>
            <consortium name="The Broad Institute Genome Sequencing Center for Infectious Disease"/>
            <person name="Wu L."/>
            <person name="Ma J."/>
        </authorList>
    </citation>
    <scope>NUCLEOTIDE SEQUENCE [LARGE SCALE GENOMIC DNA]</scope>
    <source>
        <strain evidence="3">CCUG 53903</strain>
    </source>
</reference>
<gene>
    <name evidence="2" type="ORF">ACFPZ3_29330</name>
</gene>
<accession>A0ABW1CQI4</accession>
<keyword evidence="3" id="KW-1185">Reference proteome</keyword>
<proteinExistence type="predicted"/>
<dbReference type="InterPro" id="IPR024975">
    <property type="entry name" value="NOV_C"/>
</dbReference>
<comment type="caution">
    <text evidence="2">The sequence shown here is derived from an EMBL/GenBank/DDBJ whole genome shotgun (WGS) entry which is preliminary data.</text>
</comment>